<feature type="signal peptide" evidence="11">
    <location>
        <begin position="1"/>
        <end position="22"/>
    </location>
</feature>
<dbReference type="PROSITE" id="PS50835">
    <property type="entry name" value="IG_LIKE"/>
    <property type="match status" value="2"/>
</dbReference>
<accession>A0AAN7NE77</accession>
<dbReference type="AlphaFoldDB" id="A0AAN7NE77"/>
<evidence type="ECO:0000256" key="7">
    <source>
        <dbReference type="ARBA" id="ARBA00023180"/>
    </source>
</evidence>
<dbReference type="SUPFAM" id="SSF48726">
    <property type="entry name" value="Immunoglobulin"/>
    <property type="match status" value="2"/>
</dbReference>
<dbReference type="InterPro" id="IPR003599">
    <property type="entry name" value="Ig_sub"/>
</dbReference>
<proteinExistence type="inferred from homology"/>
<dbReference type="SMART" id="SM00409">
    <property type="entry name" value="IG"/>
    <property type="match status" value="2"/>
</dbReference>
<reference evidence="13 14" key="1">
    <citation type="journal article" date="2023" name="J. Hered.">
        <title>Chromosome-level genome of the wood stork (Mycteria americana) provides insight into avian chromosome evolution.</title>
        <authorList>
            <person name="Flamio R. Jr."/>
            <person name="Ramstad K.M."/>
        </authorList>
    </citation>
    <scope>NUCLEOTIDE SEQUENCE [LARGE SCALE GENOMIC DNA]</scope>
    <source>
        <strain evidence="13">JAX WOST 10</strain>
    </source>
</reference>
<comment type="caution">
    <text evidence="13">The sequence shown here is derived from an EMBL/GenBank/DDBJ whole genome shotgun (WGS) entry which is preliminary data.</text>
</comment>
<sequence>MMSSYSCVNWILLILFTGHARCVRSFHLHALCSTTTFVFLSTGPTVSGSLVKGKVGQNITVPCFYSVKGTQDITSMCWGRDSCPVSKCYRTIIWTDGWKVTEQYNSRYMLKGNLQMGDVSLTIVNAEEADSGIYCCRVEISGWFNDQTSNHKVVIEKARISTASPHTYTSEQTSAPGSTSISSFTITRTWPSVSASEAPQTASGPCSSTSDCLDVTSNLQNTSVSFPSQQYSENGLYIGIGLCVVLLAILILALFLTRQYLYNTKKMGDFAKATHQRLPTLIFPCSSLTAHTASEAVVRGVIGQPVQLPCFYQVARHKDISDMCWGRGPCPNSKCKNKILHTTGNRVTFRKSQRYSLRGYISYGDVSLTIGKVKAEDAGTYCCRVEIPGWFNDIKQNMRLEVVRAPPVMTTTTRRAPVSPKHFRKTTFAPQATSDHQTTAETAVLLTTTVPEATTATTDHQAAAETSVLLTTTVPEATTATTDHQAAAETSVLLTTTVPEATTATTDHQAAAETSVLLTTTVPEATTATTDHQAAAETSVLLTTTVPEATTATTESPAVITLETIALPTFAVTANDTFPATTVTTSPLPDFPTGFQAADMRTEDDDVFCSAESVCLPGGTKVTTEFPSTLPTAEGTKSAHTSVMVEDVPTAGISVSSDDKAEKHDDNGDKFPSYAILIACLIVASILFILMLSSLFWK</sequence>
<keyword evidence="4 10" id="KW-1133">Transmembrane helix</keyword>
<evidence type="ECO:0000256" key="10">
    <source>
        <dbReference type="SAM" id="Phobius"/>
    </source>
</evidence>
<dbReference type="InterPro" id="IPR013106">
    <property type="entry name" value="Ig_V-set"/>
</dbReference>
<name>A0AAN7NE77_MYCAM</name>
<keyword evidence="3 11" id="KW-0732">Signal</keyword>
<dbReference type="InterPro" id="IPR007110">
    <property type="entry name" value="Ig-like_dom"/>
</dbReference>
<evidence type="ECO:0000313" key="13">
    <source>
        <dbReference type="EMBL" id="KAK4813982.1"/>
    </source>
</evidence>
<keyword evidence="6" id="KW-1015">Disulfide bond</keyword>
<dbReference type="PANTHER" id="PTHR46608:SF3">
    <property type="entry name" value="T-CELL IMMUNOGLOBULIN AND MUCIN DOMAIN-CONTAINING PROTEIN 4"/>
    <property type="match status" value="1"/>
</dbReference>
<feature type="chain" id="PRO_5042943235" description="Ig-like domain-containing protein" evidence="11">
    <location>
        <begin position="23"/>
        <end position="698"/>
    </location>
</feature>
<gene>
    <name evidence="13" type="ORF">QYF61_003815</name>
</gene>
<comment type="subcellular location">
    <subcellularLocation>
        <location evidence="1">Membrane</location>
        <topology evidence="1">Single-pass type I membrane protein</topology>
    </subcellularLocation>
</comment>
<dbReference type="InterPro" id="IPR013783">
    <property type="entry name" value="Ig-like_fold"/>
</dbReference>
<keyword evidence="5 10" id="KW-0472">Membrane</keyword>
<evidence type="ECO:0000259" key="12">
    <source>
        <dbReference type="PROSITE" id="PS50835"/>
    </source>
</evidence>
<keyword evidence="2 10" id="KW-0812">Transmembrane</keyword>
<organism evidence="13 14">
    <name type="scientific">Mycteria americana</name>
    <name type="common">Wood stork</name>
    <dbReference type="NCBI Taxonomy" id="33587"/>
    <lineage>
        <taxon>Eukaryota</taxon>
        <taxon>Metazoa</taxon>
        <taxon>Chordata</taxon>
        <taxon>Craniata</taxon>
        <taxon>Vertebrata</taxon>
        <taxon>Euteleostomi</taxon>
        <taxon>Archelosauria</taxon>
        <taxon>Archosauria</taxon>
        <taxon>Dinosauria</taxon>
        <taxon>Saurischia</taxon>
        <taxon>Theropoda</taxon>
        <taxon>Coelurosauria</taxon>
        <taxon>Aves</taxon>
        <taxon>Neognathae</taxon>
        <taxon>Neoaves</taxon>
        <taxon>Aequornithes</taxon>
        <taxon>Ciconiiformes</taxon>
        <taxon>Ciconiidae</taxon>
        <taxon>Mycteria</taxon>
    </lineage>
</organism>
<comment type="similarity">
    <text evidence="9">Belongs to the immunoglobulin superfamily. TIM family.</text>
</comment>
<evidence type="ECO:0000256" key="6">
    <source>
        <dbReference type="ARBA" id="ARBA00023157"/>
    </source>
</evidence>
<keyword evidence="8" id="KW-0393">Immunoglobulin domain</keyword>
<dbReference type="InterPro" id="IPR036179">
    <property type="entry name" value="Ig-like_dom_sf"/>
</dbReference>
<dbReference type="Pfam" id="PF07686">
    <property type="entry name" value="V-set"/>
    <property type="match status" value="2"/>
</dbReference>
<evidence type="ECO:0000256" key="8">
    <source>
        <dbReference type="ARBA" id="ARBA00023319"/>
    </source>
</evidence>
<feature type="domain" description="Ig-like" evidence="12">
    <location>
        <begin position="284"/>
        <end position="386"/>
    </location>
</feature>
<dbReference type="FunFam" id="2.60.40.10:FF:000774">
    <property type="entry name" value="Hepatitis A virus cellular receptor 1"/>
    <property type="match status" value="2"/>
</dbReference>
<dbReference type="PANTHER" id="PTHR46608">
    <property type="entry name" value="T-CELL IMMUNOGLOBULIN AND MUCIN DOMAIN-CONTAINING PROTEIN 4"/>
    <property type="match status" value="1"/>
</dbReference>
<keyword evidence="14" id="KW-1185">Reference proteome</keyword>
<evidence type="ECO:0000256" key="5">
    <source>
        <dbReference type="ARBA" id="ARBA00023136"/>
    </source>
</evidence>
<evidence type="ECO:0000256" key="11">
    <source>
        <dbReference type="SAM" id="SignalP"/>
    </source>
</evidence>
<evidence type="ECO:0000256" key="4">
    <source>
        <dbReference type="ARBA" id="ARBA00022989"/>
    </source>
</evidence>
<feature type="domain" description="Ig-like" evidence="12">
    <location>
        <begin position="44"/>
        <end position="156"/>
    </location>
</feature>
<protein>
    <recommendedName>
        <fullName evidence="12">Ig-like domain-containing protein</fullName>
    </recommendedName>
</protein>
<dbReference type="EMBL" id="JAUNZN010000011">
    <property type="protein sequence ID" value="KAK4813982.1"/>
    <property type="molecule type" value="Genomic_DNA"/>
</dbReference>
<dbReference type="GO" id="GO:0043277">
    <property type="term" value="P:apoptotic cell clearance"/>
    <property type="evidence" value="ECO:0007669"/>
    <property type="project" value="TreeGrafter"/>
</dbReference>
<dbReference type="GO" id="GO:0060097">
    <property type="term" value="P:cytoskeletal rearrangement involved in phagocytosis, engulfment"/>
    <property type="evidence" value="ECO:0007669"/>
    <property type="project" value="TreeGrafter"/>
</dbReference>
<evidence type="ECO:0000256" key="2">
    <source>
        <dbReference type="ARBA" id="ARBA00022692"/>
    </source>
</evidence>
<dbReference type="Proteomes" id="UP001333110">
    <property type="component" value="Unassembled WGS sequence"/>
</dbReference>
<dbReference type="Gene3D" id="2.60.40.10">
    <property type="entry name" value="Immunoglobulins"/>
    <property type="match status" value="2"/>
</dbReference>
<evidence type="ECO:0000256" key="9">
    <source>
        <dbReference type="ARBA" id="ARBA00038203"/>
    </source>
</evidence>
<feature type="transmembrane region" description="Helical" evidence="10">
    <location>
        <begin position="236"/>
        <end position="257"/>
    </location>
</feature>
<evidence type="ECO:0000256" key="1">
    <source>
        <dbReference type="ARBA" id="ARBA00004479"/>
    </source>
</evidence>
<evidence type="ECO:0000256" key="3">
    <source>
        <dbReference type="ARBA" id="ARBA00022729"/>
    </source>
</evidence>
<feature type="non-terminal residue" evidence="13">
    <location>
        <position position="698"/>
    </location>
</feature>
<keyword evidence="7" id="KW-0325">Glycoprotein</keyword>
<dbReference type="GO" id="GO:0001786">
    <property type="term" value="F:phosphatidylserine binding"/>
    <property type="evidence" value="ECO:0007669"/>
    <property type="project" value="TreeGrafter"/>
</dbReference>
<dbReference type="GO" id="GO:0016020">
    <property type="term" value="C:membrane"/>
    <property type="evidence" value="ECO:0007669"/>
    <property type="project" value="UniProtKB-SubCell"/>
</dbReference>
<evidence type="ECO:0000313" key="14">
    <source>
        <dbReference type="Proteomes" id="UP001333110"/>
    </source>
</evidence>
<feature type="transmembrane region" description="Helical" evidence="10">
    <location>
        <begin position="674"/>
        <end position="697"/>
    </location>
</feature>